<dbReference type="AlphaFoldDB" id="A0A1B6IPL1"/>
<dbReference type="EMBL" id="GECU01033123">
    <property type="protein sequence ID" value="JAS74583.1"/>
    <property type="molecule type" value="Transcribed_RNA"/>
</dbReference>
<accession>A0A1B6IPL1</accession>
<name>A0A1B6IPL1_9HEMI</name>
<sequence length="115" mass="13210">MTRVKRNKLKKFDKDHYVLETKWLLTANLKRLRVYSKSIARGDGQNFQTLFNCKTTRSGDLLQSLLQQGSGETNGLVYSAPEKADLFADCMQDQFSPHLDLIDQTHTTIVEVFLE</sequence>
<organism evidence="2">
    <name type="scientific">Homalodisca liturata</name>
    <dbReference type="NCBI Taxonomy" id="320908"/>
    <lineage>
        <taxon>Eukaryota</taxon>
        <taxon>Metazoa</taxon>
        <taxon>Ecdysozoa</taxon>
        <taxon>Arthropoda</taxon>
        <taxon>Hexapoda</taxon>
        <taxon>Insecta</taxon>
        <taxon>Pterygota</taxon>
        <taxon>Neoptera</taxon>
        <taxon>Paraneoptera</taxon>
        <taxon>Hemiptera</taxon>
        <taxon>Auchenorrhyncha</taxon>
        <taxon>Membracoidea</taxon>
        <taxon>Cicadellidae</taxon>
        <taxon>Cicadellinae</taxon>
        <taxon>Proconiini</taxon>
        <taxon>Homalodisca</taxon>
    </lineage>
</organism>
<protein>
    <submittedName>
        <fullName evidence="2">Uncharacterized protein</fullName>
    </submittedName>
</protein>
<proteinExistence type="predicted"/>
<gene>
    <name evidence="1" type="ORF">g.30166</name>
    <name evidence="2" type="ORF">g.30167</name>
</gene>
<dbReference type="EMBL" id="GECU01018842">
    <property type="protein sequence ID" value="JAS88864.1"/>
    <property type="molecule type" value="Transcribed_RNA"/>
</dbReference>
<reference evidence="2" key="1">
    <citation type="submission" date="2015-11" db="EMBL/GenBank/DDBJ databases">
        <title>De novo transcriptome assembly of four potential Pierce s Disease insect vectors from Arizona vineyards.</title>
        <authorList>
            <person name="Tassone E.E."/>
        </authorList>
    </citation>
    <scope>NUCLEOTIDE SEQUENCE</scope>
</reference>
<evidence type="ECO:0000313" key="1">
    <source>
        <dbReference type="EMBL" id="JAS74583.1"/>
    </source>
</evidence>
<evidence type="ECO:0000313" key="2">
    <source>
        <dbReference type="EMBL" id="JAS88864.1"/>
    </source>
</evidence>